<dbReference type="Proteomes" id="UP000244912">
    <property type="component" value="Unassembled WGS sequence"/>
</dbReference>
<feature type="domain" description="ABC-type transport auxiliary lipoprotein component" evidence="1">
    <location>
        <begin position="24"/>
        <end position="180"/>
    </location>
</feature>
<dbReference type="EMBL" id="ONZF01000003">
    <property type="protein sequence ID" value="SPJ23811.1"/>
    <property type="molecule type" value="Genomic_DNA"/>
</dbReference>
<protein>
    <recommendedName>
        <fullName evidence="1">ABC-type transport auxiliary lipoprotein component domain-containing protein</fullName>
    </recommendedName>
</protein>
<evidence type="ECO:0000313" key="3">
    <source>
        <dbReference type="Proteomes" id="UP000244912"/>
    </source>
</evidence>
<sequence length="184" mass="19950">MKKLAAATALILLAACGDTPLRFDLPATEVAQRIPVSVGSVEVMDVSLPLYADQEVIYYEDETGALVSNEALLWADDPQRSFTEGLAFSLAAQTRATVAAEPWPFFDRPDVRVDVRVSRALPGRDGVFRLAGQYFVGSVQGETRERARRFSLSAPYQTLSAGSIASAKSRLIDELATLIARDGL</sequence>
<dbReference type="Pfam" id="PF03886">
    <property type="entry name" value="ABC_trans_aux"/>
    <property type="match status" value="1"/>
</dbReference>
<reference evidence="2 3" key="1">
    <citation type="submission" date="2018-03" db="EMBL/GenBank/DDBJ databases">
        <authorList>
            <person name="Keele B.F."/>
        </authorList>
    </citation>
    <scope>NUCLEOTIDE SEQUENCE [LARGE SCALE GENOMIC DNA]</scope>
    <source>
        <strain evidence="2 3">CECT 8504</strain>
    </source>
</reference>
<evidence type="ECO:0000313" key="2">
    <source>
        <dbReference type="EMBL" id="SPJ23811.1"/>
    </source>
</evidence>
<dbReference type="RefSeq" id="WP_108893674.1">
    <property type="nucleotide sequence ID" value="NZ_ONZF01000003.1"/>
</dbReference>
<dbReference type="InterPro" id="IPR005586">
    <property type="entry name" value="ABC_trans_aux"/>
</dbReference>
<proteinExistence type="predicted"/>
<dbReference type="OrthoDB" id="7858211at2"/>
<dbReference type="Gene3D" id="3.40.50.10610">
    <property type="entry name" value="ABC-type transport auxiliary lipoprotein component"/>
    <property type="match status" value="1"/>
</dbReference>
<dbReference type="SUPFAM" id="SSF159594">
    <property type="entry name" value="XCC0632-like"/>
    <property type="match status" value="1"/>
</dbReference>
<accession>A0A2R8BUI2</accession>
<evidence type="ECO:0000259" key="1">
    <source>
        <dbReference type="Pfam" id="PF03886"/>
    </source>
</evidence>
<keyword evidence="3" id="KW-1185">Reference proteome</keyword>
<gene>
    <name evidence="2" type="ORF">PAA8504_01629</name>
</gene>
<dbReference type="AlphaFoldDB" id="A0A2R8BUI2"/>
<organism evidence="2 3">
    <name type="scientific">Palleronia abyssalis</name>
    <dbReference type="NCBI Taxonomy" id="1501240"/>
    <lineage>
        <taxon>Bacteria</taxon>
        <taxon>Pseudomonadati</taxon>
        <taxon>Pseudomonadota</taxon>
        <taxon>Alphaproteobacteria</taxon>
        <taxon>Rhodobacterales</taxon>
        <taxon>Roseobacteraceae</taxon>
        <taxon>Palleronia</taxon>
    </lineage>
</organism>
<dbReference type="PROSITE" id="PS51257">
    <property type="entry name" value="PROKAR_LIPOPROTEIN"/>
    <property type="match status" value="1"/>
</dbReference>
<name>A0A2R8BUI2_9RHOB</name>